<reference evidence="17 18" key="1">
    <citation type="submission" date="2015-11" db="EMBL/GenBank/DDBJ databases">
        <title>Description and complete genome sequence of a novel strain predominating in hypersaline microbial mats and representing a new family of the Bacteriodetes phylum.</title>
        <authorList>
            <person name="Spring S."/>
            <person name="Bunk B."/>
            <person name="Sproer C."/>
            <person name="Klenk H.-P."/>
        </authorList>
    </citation>
    <scope>NUCLEOTIDE SEQUENCE [LARGE SCALE GENOMIC DNA]</scope>
    <source>
        <strain evidence="17 18">L21-Spi-D4</strain>
    </source>
</reference>
<dbReference type="PATRIC" id="fig|1307839.3.peg.759"/>
<feature type="binding site" evidence="14">
    <location>
        <position position="73"/>
    </location>
    <ligand>
        <name>Zn(2+)</name>
        <dbReference type="ChEBI" id="CHEBI:29105"/>
        <note>catalytic</note>
    </ligand>
</feature>
<feature type="domain" description="CMP/dCMP-type deaminase" evidence="16">
    <location>
        <begin position="21"/>
        <end position="157"/>
    </location>
</feature>
<keyword evidence="7 15" id="KW-0378">Hydrolase</keyword>
<dbReference type="InterPro" id="IPR050202">
    <property type="entry name" value="Cyt/Deoxycyt_deaminase"/>
</dbReference>
<dbReference type="InterPro" id="IPR002125">
    <property type="entry name" value="CMP_dCMP_dom"/>
</dbReference>
<keyword evidence="8 14" id="KW-0862">Zinc</keyword>
<evidence type="ECO:0000256" key="12">
    <source>
        <dbReference type="PIRSR" id="PIRSR606262-1"/>
    </source>
</evidence>
<evidence type="ECO:0000256" key="6">
    <source>
        <dbReference type="ARBA" id="ARBA00022723"/>
    </source>
</evidence>
<dbReference type="GO" id="GO:0072527">
    <property type="term" value="P:pyrimidine-containing compound metabolic process"/>
    <property type="evidence" value="ECO:0007669"/>
    <property type="project" value="UniProtKB-ARBA"/>
</dbReference>
<dbReference type="OrthoDB" id="9795347at2"/>
<dbReference type="RefSeq" id="WP_057951937.1">
    <property type="nucleotide sequence ID" value="NZ_CP013118.1"/>
</dbReference>
<dbReference type="PANTHER" id="PTHR11644">
    <property type="entry name" value="CYTIDINE DEAMINASE"/>
    <property type="match status" value="1"/>
</dbReference>
<dbReference type="Proteomes" id="UP000064893">
    <property type="component" value="Chromosome"/>
</dbReference>
<dbReference type="EMBL" id="CP013118">
    <property type="protein sequence ID" value="ALO14386.1"/>
    <property type="molecule type" value="Genomic_DNA"/>
</dbReference>
<dbReference type="CDD" id="cd01283">
    <property type="entry name" value="cytidine_deaminase"/>
    <property type="match status" value="1"/>
</dbReference>
<dbReference type="GO" id="GO:0005829">
    <property type="term" value="C:cytosol"/>
    <property type="evidence" value="ECO:0007669"/>
    <property type="project" value="TreeGrafter"/>
</dbReference>
<evidence type="ECO:0000313" key="18">
    <source>
        <dbReference type="Proteomes" id="UP000064893"/>
    </source>
</evidence>
<comment type="function">
    <text evidence="2 15">This enzyme scavenges exogenous and endogenous cytidine and 2'-deoxycytidine for UMP synthesis.</text>
</comment>
<dbReference type="EC" id="3.5.4.5" evidence="4 15"/>
<dbReference type="NCBIfam" id="TIGR01354">
    <property type="entry name" value="cyt_deam_tetra"/>
    <property type="match status" value="1"/>
</dbReference>
<dbReference type="GO" id="GO:0008270">
    <property type="term" value="F:zinc ion binding"/>
    <property type="evidence" value="ECO:0007669"/>
    <property type="project" value="UniProtKB-UniRule"/>
</dbReference>
<dbReference type="PROSITE" id="PS00903">
    <property type="entry name" value="CYT_DCMP_DEAMINASES_1"/>
    <property type="match status" value="1"/>
</dbReference>
<dbReference type="Gene3D" id="3.40.140.10">
    <property type="entry name" value="Cytidine Deaminase, domain 2"/>
    <property type="match status" value="1"/>
</dbReference>
<evidence type="ECO:0000256" key="7">
    <source>
        <dbReference type="ARBA" id="ARBA00022801"/>
    </source>
</evidence>
<evidence type="ECO:0000313" key="17">
    <source>
        <dbReference type="EMBL" id="ALO14386.1"/>
    </source>
</evidence>
<evidence type="ECO:0000256" key="14">
    <source>
        <dbReference type="PIRSR" id="PIRSR606262-3"/>
    </source>
</evidence>
<keyword evidence="6 14" id="KW-0479">Metal-binding</keyword>
<comment type="similarity">
    <text evidence="3 15">Belongs to the cytidine and deoxycytidylate deaminase family.</text>
</comment>
<sequence length="159" mass="17605">MKQAEFNFSYETYNNTEELPTTDSKLVEKAIDAAKNAYAPYSEFNVGAAVLLENDKIVMGNNQENAAYPSGLCAERVALFYANANYPDQRVKAIAIVALKDGEMVPSVVTPCGNCRQAMLETESRFEKPIRIIMGSQKGFWVVDKAQYLLPLSFTGDSL</sequence>
<comment type="catalytic activity">
    <reaction evidence="11 15">
        <text>cytidine + H2O + H(+) = uridine + NH4(+)</text>
        <dbReference type="Rhea" id="RHEA:16069"/>
        <dbReference type="ChEBI" id="CHEBI:15377"/>
        <dbReference type="ChEBI" id="CHEBI:15378"/>
        <dbReference type="ChEBI" id="CHEBI:16704"/>
        <dbReference type="ChEBI" id="CHEBI:17562"/>
        <dbReference type="ChEBI" id="CHEBI:28938"/>
        <dbReference type="EC" id="3.5.4.5"/>
    </reaction>
</comment>
<evidence type="ECO:0000256" key="11">
    <source>
        <dbReference type="ARBA" id="ARBA00049558"/>
    </source>
</evidence>
<evidence type="ECO:0000256" key="8">
    <source>
        <dbReference type="ARBA" id="ARBA00022833"/>
    </source>
</evidence>
<proteinExistence type="inferred from homology"/>
<evidence type="ECO:0000256" key="2">
    <source>
        <dbReference type="ARBA" id="ARBA00003949"/>
    </source>
</evidence>
<evidence type="ECO:0000259" key="16">
    <source>
        <dbReference type="PROSITE" id="PS51747"/>
    </source>
</evidence>
<evidence type="ECO:0000256" key="9">
    <source>
        <dbReference type="ARBA" id="ARBA00032005"/>
    </source>
</evidence>
<gene>
    <name evidence="17" type="primary">cdd</name>
    <name evidence="17" type="ORF">L21SP5_00714</name>
</gene>
<dbReference type="InterPro" id="IPR006262">
    <property type="entry name" value="Cyt_deam_tetra"/>
</dbReference>
<evidence type="ECO:0000256" key="1">
    <source>
        <dbReference type="ARBA" id="ARBA00001947"/>
    </source>
</evidence>
<comment type="catalytic activity">
    <reaction evidence="10 15">
        <text>2'-deoxycytidine + H2O + H(+) = 2'-deoxyuridine + NH4(+)</text>
        <dbReference type="Rhea" id="RHEA:13433"/>
        <dbReference type="ChEBI" id="CHEBI:15377"/>
        <dbReference type="ChEBI" id="CHEBI:15378"/>
        <dbReference type="ChEBI" id="CHEBI:15698"/>
        <dbReference type="ChEBI" id="CHEBI:16450"/>
        <dbReference type="ChEBI" id="CHEBI:28938"/>
        <dbReference type="EC" id="3.5.4.5"/>
    </reaction>
</comment>
<dbReference type="NCBIfam" id="NF004064">
    <property type="entry name" value="PRK05578.1"/>
    <property type="match status" value="1"/>
</dbReference>
<dbReference type="PANTHER" id="PTHR11644:SF2">
    <property type="entry name" value="CYTIDINE DEAMINASE"/>
    <property type="match status" value="1"/>
</dbReference>
<dbReference type="GO" id="GO:0004126">
    <property type="term" value="F:cytidine deaminase activity"/>
    <property type="evidence" value="ECO:0007669"/>
    <property type="project" value="UniProtKB-UniRule"/>
</dbReference>
<dbReference type="AlphaFoldDB" id="A0A0S2HWK9"/>
<dbReference type="KEGG" id="blq:L21SP5_00714"/>
<accession>A0A0S2HWK9</accession>
<feature type="binding site" evidence="13">
    <location>
        <begin position="62"/>
        <end position="68"/>
    </location>
    <ligand>
        <name>substrate</name>
    </ligand>
</feature>
<dbReference type="InterPro" id="IPR016193">
    <property type="entry name" value="Cytidine_deaminase-like"/>
</dbReference>
<dbReference type="STRING" id="1307839.L21SP5_00714"/>
<evidence type="ECO:0000256" key="15">
    <source>
        <dbReference type="RuleBase" id="RU364006"/>
    </source>
</evidence>
<dbReference type="SUPFAM" id="SSF53927">
    <property type="entry name" value="Cytidine deaminase-like"/>
    <property type="match status" value="1"/>
</dbReference>
<evidence type="ECO:0000256" key="5">
    <source>
        <dbReference type="ARBA" id="ARBA00018266"/>
    </source>
</evidence>
<dbReference type="InterPro" id="IPR016192">
    <property type="entry name" value="APOBEC/CMP_deaminase_Zn-bd"/>
</dbReference>
<evidence type="ECO:0000256" key="10">
    <source>
        <dbReference type="ARBA" id="ARBA00049252"/>
    </source>
</evidence>
<evidence type="ECO:0000256" key="13">
    <source>
        <dbReference type="PIRSR" id="PIRSR606262-2"/>
    </source>
</evidence>
<organism evidence="17 18">
    <name type="scientific">Salinivirga cyanobacteriivorans</name>
    <dbReference type="NCBI Taxonomy" id="1307839"/>
    <lineage>
        <taxon>Bacteria</taxon>
        <taxon>Pseudomonadati</taxon>
        <taxon>Bacteroidota</taxon>
        <taxon>Bacteroidia</taxon>
        <taxon>Bacteroidales</taxon>
        <taxon>Salinivirgaceae</taxon>
        <taxon>Salinivirga</taxon>
    </lineage>
</organism>
<dbReference type="Pfam" id="PF00383">
    <property type="entry name" value="dCMP_cyt_deam_1"/>
    <property type="match status" value="1"/>
</dbReference>
<feature type="active site" description="Proton donor" evidence="12">
    <location>
        <position position="75"/>
    </location>
</feature>
<name>A0A0S2HWK9_9BACT</name>
<dbReference type="PROSITE" id="PS51747">
    <property type="entry name" value="CYT_DCMP_DEAMINASES_2"/>
    <property type="match status" value="1"/>
</dbReference>
<evidence type="ECO:0000256" key="4">
    <source>
        <dbReference type="ARBA" id="ARBA00012783"/>
    </source>
</evidence>
<comment type="cofactor">
    <cofactor evidence="1 14 15">
        <name>Zn(2+)</name>
        <dbReference type="ChEBI" id="CHEBI:29105"/>
    </cofactor>
</comment>
<protein>
    <recommendedName>
        <fullName evidence="5 15">Cytidine deaminase</fullName>
        <ecNumber evidence="4 15">3.5.4.5</ecNumber>
    </recommendedName>
    <alternativeName>
        <fullName evidence="9 15">Cytidine aminohydrolase</fullName>
    </alternativeName>
</protein>
<evidence type="ECO:0000256" key="3">
    <source>
        <dbReference type="ARBA" id="ARBA00006576"/>
    </source>
</evidence>
<dbReference type="GO" id="GO:0055086">
    <property type="term" value="P:nucleobase-containing small molecule metabolic process"/>
    <property type="evidence" value="ECO:0007669"/>
    <property type="project" value="UniProtKB-ARBA"/>
</dbReference>
<dbReference type="GO" id="GO:0042802">
    <property type="term" value="F:identical protein binding"/>
    <property type="evidence" value="ECO:0007669"/>
    <property type="project" value="UniProtKB-ARBA"/>
</dbReference>
<keyword evidence="18" id="KW-1185">Reference proteome</keyword>
<feature type="binding site" evidence="14">
    <location>
        <position position="115"/>
    </location>
    <ligand>
        <name>Zn(2+)</name>
        <dbReference type="ChEBI" id="CHEBI:29105"/>
        <note>catalytic</note>
    </ligand>
</feature>
<feature type="binding site" evidence="14">
    <location>
        <position position="112"/>
    </location>
    <ligand>
        <name>Zn(2+)</name>
        <dbReference type="ChEBI" id="CHEBI:29105"/>
        <note>catalytic</note>
    </ligand>
</feature>